<dbReference type="STRING" id="1208324.P73_0823"/>
<dbReference type="EMBL" id="CP004393">
    <property type="protein sequence ID" value="AJE45538.1"/>
    <property type="molecule type" value="Genomic_DNA"/>
</dbReference>
<evidence type="ECO:0000259" key="7">
    <source>
        <dbReference type="PROSITE" id="PS50983"/>
    </source>
</evidence>
<evidence type="ECO:0000313" key="9">
    <source>
        <dbReference type="Proteomes" id="UP000031521"/>
    </source>
</evidence>
<organism evidence="8 9">
    <name type="scientific">Celeribacter indicus</name>
    <dbReference type="NCBI Taxonomy" id="1208324"/>
    <lineage>
        <taxon>Bacteria</taxon>
        <taxon>Pseudomonadati</taxon>
        <taxon>Pseudomonadota</taxon>
        <taxon>Alphaproteobacteria</taxon>
        <taxon>Rhodobacterales</taxon>
        <taxon>Roseobacteraceae</taxon>
        <taxon>Celeribacter</taxon>
    </lineage>
</organism>
<keyword evidence="9" id="KW-1185">Reference proteome</keyword>
<dbReference type="Gene3D" id="3.40.50.1980">
    <property type="entry name" value="Nitrogenase molybdenum iron protein domain"/>
    <property type="match status" value="2"/>
</dbReference>
<dbReference type="AlphaFoldDB" id="A0A0B5DPN9"/>
<dbReference type="InterPro" id="IPR002491">
    <property type="entry name" value="ABC_transptr_periplasmic_BD"/>
</dbReference>
<evidence type="ECO:0000256" key="2">
    <source>
        <dbReference type="ARBA" id="ARBA00008814"/>
    </source>
</evidence>
<dbReference type="PROSITE" id="PS50983">
    <property type="entry name" value="FE_B12_PBP"/>
    <property type="match status" value="1"/>
</dbReference>
<feature type="chain" id="PRO_5002115371" evidence="6">
    <location>
        <begin position="24"/>
        <end position="301"/>
    </location>
</feature>
<dbReference type="GO" id="GO:1901678">
    <property type="term" value="P:iron coordination entity transport"/>
    <property type="evidence" value="ECO:0007669"/>
    <property type="project" value="UniProtKB-ARBA"/>
</dbReference>
<evidence type="ECO:0000256" key="1">
    <source>
        <dbReference type="ARBA" id="ARBA00004196"/>
    </source>
</evidence>
<comment type="subcellular location">
    <subcellularLocation>
        <location evidence="1">Cell envelope</location>
    </subcellularLocation>
</comment>
<dbReference type="Pfam" id="PF01497">
    <property type="entry name" value="Peripla_BP_2"/>
    <property type="match status" value="1"/>
</dbReference>
<dbReference type="KEGG" id="cid:P73_0823"/>
<dbReference type="InterPro" id="IPR033870">
    <property type="entry name" value="FatB"/>
</dbReference>
<gene>
    <name evidence="8" type="ORF">P73_0823</name>
</gene>
<keyword evidence="3" id="KW-0813">Transport</keyword>
<dbReference type="RefSeq" id="WP_043868595.1">
    <property type="nucleotide sequence ID" value="NZ_CP004393.1"/>
</dbReference>
<sequence>MKRILASAFCAATFLLPAATAFADPVTVATAAGEVRLDSRPERVAVYDMAALDTLDALGVGAVAGATNDTFLPYLEKYEGDLGTLFEPDLEALNALAPDLVIAGGRSGPQIGALSRIAPTIDMTIGTDIVGDAKARLAAYGTLFGREAEAEALGRELDARLEAARSAIAGKGTGLVILTNGPKISAYGAGSRFGWLHESLGLPQAAEDLDAEANHGEAVSFEFIRKTDPDWLLVIDRVAAIGAEGAGAAATLDNPLVADTTAWKNGQVVYLNAGELYIAGGGYTSLTHTLDLIADAFGDGA</sequence>
<evidence type="ECO:0000256" key="3">
    <source>
        <dbReference type="ARBA" id="ARBA00022448"/>
    </source>
</evidence>
<dbReference type="CDD" id="cd01140">
    <property type="entry name" value="FatB"/>
    <property type="match status" value="1"/>
</dbReference>
<evidence type="ECO:0000256" key="4">
    <source>
        <dbReference type="ARBA" id="ARBA00022496"/>
    </source>
</evidence>
<name>A0A0B5DPN9_9RHOB</name>
<dbReference type="PANTHER" id="PTHR30532:SF28">
    <property type="entry name" value="PETROBACTIN-BINDING PROTEIN YCLQ"/>
    <property type="match status" value="1"/>
</dbReference>
<comment type="similarity">
    <text evidence="2">Belongs to the bacterial solute-binding protein 8 family.</text>
</comment>
<keyword evidence="4" id="KW-0410">Iron transport</keyword>
<feature type="domain" description="Fe/B12 periplasmic-binding" evidence="7">
    <location>
        <begin position="43"/>
        <end position="301"/>
    </location>
</feature>
<dbReference type="PANTHER" id="PTHR30532">
    <property type="entry name" value="IRON III DICITRATE-BINDING PERIPLASMIC PROTEIN"/>
    <property type="match status" value="1"/>
</dbReference>
<protein>
    <submittedName>
        <fullName evidence="8">Fe3+-siderophore ABC transporter substrate-binding protein</fullName>
    </submittedName>
</protein>
<keyword evidence="4" id="KW-0406">Ion transport</keyword>
<dbReference type="OrthoDB" id="63946at2"/>
<evidence type="ECO:0000313" key="8">
    <source>
        <dbReference type="EMBL" id="AJE45538.1"/>
    </source>
</evidence>
<proteinExistence type="inferred from homology"/>
<dbReference type="Proteomes" id="UP000031521">
    <property type="component" value="Chromosome"/>
</dbReference>
<evidence type="ECO:0000256" key="6">
    <source>
        <dbReference type="SAM" id="SignalP"/>
    </source>
</evidence>
<keyword evidence="4" id="KW-0408">Iron</keyword>
<keyword evidence="5 6" id="KW-0732">Signal</keyword>
<evidence type="ECO:0000256" key="5">
    <source>
        <dbReference type="ARBA" id="ARBA00022729"/>
    </source>
</evidence>
<reference evidence="8 9" key="1">
    <citation type="journal article" date="2014" name="Int. J. Syst. Evol. Microbiol.">
        <title>Celeribacter indicus sp. nov., a polycyclic aromatic hydrocarbon-degrading bacterium from deep-sea sediment and reclassification of Huaishuia halophila as Celeribacter halophilus comb. nov.</title>
        <authorList>
            <person name="Lai Q."/>
            <person name="Cao J."/>
            <person name="Yuan J."/>
            <person name="Li F."/>
            <person name="Shao Z."/>
        </authorList>
    </citation>
    <scope>NUCLEOTIDE SEQUENCE [LARGE SCALE GENOMIC DNA]</scope>
    <source>
        <strain evidence="8">P73</strain>
    </source>
</reference>
<dbReference type="GO" id="GO:0030288">
    <property type="term" value="C:outer membrane-bounded periplasmic space"/>
    <property type="evidence" value="ECO:0007669"/>
    <property type="project" value="TreeGrafter"/>
</dbReference>
<dbReference type="HOGENOM" id="CLU_038034_3_0_5"/>
<accession>A0A0B5DPN9</accession>
<dbReference type="SUPFAM" id="SSF53807">
    <property type="entry name" value="Helical backbone' metal receptor"/>
    <property type="match status" value="1"/>
</dbReference>
<feature type="signal peptide" evidence="6">
    <location>
        <begin position="1"/>
        <end position="23"/>
    </location>
</feature>
<dbReference type="InterPro" id="IPR051313">
    <property type="entry name" value="Bact_iron-sidero_bind"/>
</dbReference>